<evidence type="ECO:0000259" key="2">
    <source>
        <dbReference type="Pfam" id="PF03886"/>
    </source>
</evidence>
<dbReference type="Gene3D" id="3.40.50.10610">
    <property type="entry name" value="ABC-type transport auxiliary lipoprotein component"/>
    <property type="match status" value="1"/>
</dbReference>
<dbReference type="EMBL" id="VLJN01000019">
    <property type="protein sequence ID" value="TWG85278.1"/>
    <property type="molecule type" value="Genomic_DNA"/>
</dbReference>
<organism evidence="3 4">
    <name type="scientific">Cupriavidus gilardii J11</name>
    <dbReference type="NCBI Taxonomy" id="936133"/>
    <lineage>
        <taxon>Bacteria</taxon>
        <taxon>Pseudomonadati</taxon>
        <taxon>Pseudomonadota</taxon>
        <taxon>Betaproteobacteria</taxon>
        <taxon>Burkholderiales</taxon>
        <taxon>Burkholderiaceae</taxon>
        <taxon>Cupriavidus</taxon>
    </lineage>
</organism>
<protein>
    <submittedName>
        <fullName evidence="3">Phospholipid/cholesterol/gamma-HCH transport system substrate-binding protein/cholesterol transport system auxiliary component</fullName>
    </submittedName>
</protein>
<evidence type="ECO:0000256" key="1">
    <source>
        <dbReference type="SAM" id="MobiDB-lite"/>
    </source>
</evidence>
<evidence type="ECO:0000313" key="3">
    <source>
        <dbReference type="EMBL" id="TWG85278.1"/>
    </source>
</evidence>
<proteinExistence type="predicted"/>
<name>A0A562BJ46_9BURK</name>
<dbReference type="AlphaFoldDB" id="A0A562BJ46"/>
<evidence type="ECO:0000313" key="4">
    <source>
        <dbReference type="Proteomes" id="UP000318141"/>
    </source>
</evidence>
<feature type="domain" description="ABC-type transport auxiliary lipoprotein component" evidence="2">
    <location>
        <begin position="95"/>
        <end position="238"/>
    </location>
</feature>
<dbReference type="SUPFAM" id="SSF159594">
    <property type="entry name" value="XCC0632-like"/>
    <property type="match status" value="1"/>
</dbReference>
<dbReference type="InterPro" id="IPR005586">
    <property type="entry name" value="ABC_trans_aux"/>
</dbReference>
<reference evidence="3 4" key="1">
    <citation type="submission" date="2019-07" db="EMBL/GenBank/DDBJ databases">
        <title>Genome sequencing of lignin-degrading bacterial isolates.</title>
        <authorList>
            <person name="Gladden J."/>
        </authorList>
    </citation>
    <scope>NUCLEOTIDE SEQUENCE [LARGE SCALE GENOMIC DNA]</scope>
    <source>
        <strain evidence="3 4">J11</strain>
    </source>
</reference>
<feature type="region of interest" description="Disordered" evidence="1">
    <location>
        <begin position="1"/>
        <end position="21"/>
    </location>
</feature>
<sequence length="248" mass="26212">MIASRPSAARRTTGHAGRIRNAQHDTIAMMNPPLSPIPPASPNDRVGARRPRIGTISSVLLAATMAMLASACSVLQSPPPATTYDFGPSVAAAADGQALGKVRVLQTDGPAWLEGDAVYYRLRYAQPERLQPYATQRWIESPVRLFDARLRDAVAARGELAALRDAAAPALRVELLDFEQTFDSADSSRAVVRVRATLSASGGQLQKTFTAEQVAASADGAGGVRALAAASDAVIAAIMDWLARQPRA</sequence>
<dbReference type="Pfam" id="PF03886">
    <property type="entry name" value="ABC_trans_aux"/>
    <property type="match status" value="1"/>
</dbReference>
<accession>A0A562BJ46</accession>
<keyword evidence="4" id="KW-1185">Reference proteome</keyword>
<dbReference type="Proteomes" id="UP000318141">
    <property type="component" value="Unassembled WGS sequence"/>
</dbReference>
<comment type="caution">
    <text evidence="3">The sequence shown here is derived from an EMBL/GenBank/DDBJ whole genome shotgun (WGS) entry which is preliminary data.</text>
</comment>
<gene>
    <name evidence="3" type="ORF">L602_002600000410</name>
</gene>